<keyword evidence="6" id="KW-1185">Reference proteome</keyword>
<feature type="compositionally biased region" description="Basic and acidic residues" evidence="3">
    <location>
        <begin position="587"/>
        <end position="600"/>
    </location>
</feature>
<name>A0A8X7ZSB7_POPTO</name>
<feature type="region of interest" description="Disordered" evidence="3">
    <location>
        <begin position="375"/>
        <end position="397"/>
    </location>
</feature>
<dbReference type="AlphaFoldDB" id="A0A8X7ZSB7"/>
<dbReference type="GO" id="GO:0051726">
    <property type="term" value="P:regulation of cell cycle"/>
    <property type="evidence" value="ECO:0007669"/>
    <property type="project" value="TreeGrafter"/>
</dbReference>
<evidence type="ECO:0000256" key="3">
    <source>
        <dbReference type="SAM" id="MobiDB-lite"/>
    </source>
</evidence>
<dbReference type="GO" id="GO:0003677">
    <property type="term" value="F:DNA binding"/>
    <property type="evidence" value="ECO:0007669"/>
    <property type="project" value="TreeGrafter"/>
</dbReference>
<feature type="region of interest" description="Disordered" evidence="3">
    <location>
        <begin position="583"/>
        <end position="664"/>
    </location>
</feature>
<evidence type="ECO:0000259" key="4">
    <source>
        <dbReference type="SMART" id="SM01135"/>
    </source>
</evidence>
<gene>
    <name evidence="5" type="ORF">POTOM_020468</name>
</gene>
<dbReference type="SMART" id="SM01135">
    <property type="entry name" value="DIRP"/>
    <property type="match status" value="1"/>
</dbReference>
<feature type="region of interest" description="Disordered" evidence="3">
    <location>
        <begin position="506"/>
        <end position="529"/>
    </location>
</feature>
<dbReference type="Pfam" id="PF06584">
    <property type="entry name" value="DIRP"/>
    <property type="match status" value="1"/>
</dbReference>
<comment type="subcellular location">
    <subcellularLocation>
        <location evidence="1">Nucleus</location>
    </subcellularLocation>
</comment>
<feature type="region of interest" description="Disordered" evidence="3">
    <location>
        <begin position="151"/>
        <end position="176"/>
    </location>
</feature>
<dbReference type="EMBL" id="JAAWWB010000010">
    <property type="protein sequence ID" value="KAG6773207.1"/>
    <property type="molecule type" value="Genomic_DNA"/>
</dbReference>
<protein>
    <recommendedName>
        <fullName evidence="4">DIRP domain-containing protein</fullName>
    </recommendedName>
</protein>
<evidence type="ECO:0000256" key="2">
    <source>
        <dbReference type="ARBA" id="ARBA00023242"/>
    </source>
</evidence>
<feature type="domain" description="DIRP" evidence="4">
    <location>
        <begin position="798"/>
        <end position="899"/>
    </location>
</feature>
<reference evidence="5" key="1">
    <citation type="journal article" date="2020" name="bioRxiv">
        <title>Hybrid origin of Populus tomentosa Carr. identified through genome sequencing and phylogenomic analysis.</title>
        <authorList>
            <person name="An X."/>
            <person name="Gao K."/>
            <person name="Chen Z."/>
            <person name="Li J."/>
            <person name="Yang X."/>
            <person name="Yang X."/>
            <person name="Zhou J."/>
            <person name="Guo T."/>
            <person name="Zhao T."/>
            <person name="Huang S."/>
            <person name="Miao D."/>
            <person name="Khan W.U."/>
            <person name="Rao P."/>
            <person name="Ye M."/>
            <person name="Lei B."/>
            <person name="Liao W."/>
            <person name="Wang J."/>
            <person name="Ji L."/>
            <person name="Li Y."/>
            <person name="Guo B."/>
            <person name="Mustafa N.S."/>
            <person name="Li S."/>
            <person name="Yun Q."/>
            <person name="Keller S.R."/>
            <person name="Mao J."/>
            <person name="Zhang R."/>
            <person name="Strauss S.H."/>
        </authorList>
    </citation>
    <scope>NUCLEOTIDE SEQUENCE</scope>
    <source>
        <strain evidence="5">GM15</strain>
        <tissue evidence="5">Leaf</tissue>
    </source>
</reference>
<evidence type="ECO:0000313" key="5">
    <source>
        <dbReference type="EMBL" id="KAG6773207.1"/>
    </source>
</evidence>
<feature type="compositionally biased region" description="Basic and acidic residues" evidence="3">
    <location>
        <begin position="614"/>
        <end position="625"/>
    </location>
</feature>
<comment type="caution">
    <text evidence="5">The sequence shown here is derived from an EMBL/GenBank/DDBJ whole genome shotgun (WGS) entry which is preliminary data.</text>
</comment>
<dbReference type="OrthoDB" id="2339771at2759"/>
<dbReference type="PANTHER" id="PTHR21689:SF5">
    <property type="entry name" value="PROTEIN ALWAYS EARLY 1-RELATED"/>
    <property type="match status" value="1"/>
</dbReference>
<dbReference type="InterPro" id="IPR033471">
    <property type="entry name" value="DIRP"/>
</dbReference>
<feature type="compositionally biased region" description="Polar residues" evidence="3">
    <location>
        <begin position="641"/>
        <end position="660"/>
    </location>
</feature>
<accession>A0A8X7ZSB7</accession>
<dbReference type="PANTHER" id="PTHR21689">
    <property type="entry name" value="LIN-9"/>
    <property type="match status" value="1"/>
</dbReference>
<sequence>MATPQPNQIQHYPIGGELKHLFTKTMTQDDMLGLVLVGDSKNFLKTLPKPMLDEIGIKGLEIEIYTPPRNKIWVAIYYDRAIKDFKLEKIAWAEVLVKSDLKVGDKIACWSLYHADLGPNGILALLIDKIDRSSMAPARKKSVNKRFLNEVSPEKEVKSSGKSKQQANGKKKLSDKLGPQWKKAELERFYKAYRDNGKNWKKVYLMCYRDSFSSLYFNCARRVISDNLIPLFGPWLGLCYGIAEEASDSERESNEMPGVLRKLQKHKRPKVLLSASKEDPQHSRMVGSTDGCLSLLKRGCGNILCLWKTQLCTQKESCFDPIESNEMKVKSISSVGIGLNRKLYESDAVTGRPLHAVGKRTPRFPVSYLRKKNDGENYVSPKKKRRKSEINADDNDDEHAAVLALTEALQRVDSPQMSQTPCRRTENMKSSPVQSWDRMSESSPANLCDASINENWSESGLGHGGPDLACVRDASSLAEMEGIGTVEVHRKGKKFYGNKIRVEKIGNSQPDDGGEACSGTEKEQKASTLKGKVEIEMSKAKIDETFHRSQRKRSKKLFSDDEPADLIGLQTLALVSAMEFESSSLLDDERTTETGDDKSSIPESASTSHHRDKTKFSRQKEKATSEVEGTTSRKSKLGRYPQSSAKSVSEANKRPQSISNDMLKRKREAVVATVLDEEENTSVVKGKRSAQISSSSKQLKSLKLPYGSFSGDQKTIANDLATSTEQVPVASQVILPTRKTSRRKMDLKRAMIPKVNVLKNQISKYSISLQDGATHLQDKLSCILSSPMVRRWCTYEWFYSAVDYPWFSRMEFVEYLNHVGLGHIPRLTRVEWGVIRSSLGKPRRFSERFLHEEREKLQQYRESVRKHYMELRTGLREGLPTDLVRPLSVGQRVIAIHPKTRELHDGSVLTVDHDRCRVQFDRAELGVEFVKDIDCMPSNPLDNMPEALRRQKTSVLPKELLVNGKSNIGEFTAIEKLRNAQSPMNALMKQAQVEANHANLLAKATSTDIVIAQGACGQPSRVSQIQLKEYDIRALSELSCVLDKKASSVLLNLRQLNTYIGNNVPAWLKPPANSCFSGMLRPHDNSCVSQDSGSAVLEIVRGLRLKAHTMVDAAVQAISSMKEGEDAFARIGEALDSMDRSHLGSESRAQMIRSQEEANTGLCLQNQLIPSTPESQVNCNVSGPQSNDSEKIETAIPSELISSCVAALLMIQTCTERQYPPSDVARIIDSAVTSLHPCCPQNLPIYREIQMCMGRIKTQILALIPT</sequence>
<dbReference type="GO" id="GO:0017053">
    <property type="term" value="C:transcription repressor complex"/>
    <property type="evidence" value="ECO:0007669"/>
    <property type="project" value="InterPro"/>
</dbReference>
<dbReference type="GO" id="GO:0006357">
    <property type="term" value="P:regulation of transcription by RNA polymerase II"/>
    <property type="evidence" value="ECO:0007669"/>
    <property type="project" value="TreeGrafter"/>
</dbReference>
<evidence type="ECO:0000256" key="1">
    <source>
        <dbReference type="ARBA" id="ARBA00004123"/>
    </source>
</evidence>
<dbReference type="GO" id="GO:0005654">
    <property type="term" value="C:nucleoplasm"/>
    <property type="evidence" value="ECO:0007669"/>
    <property type="project" value="TreeGrafter"/>
</dbReference>
<dbReference type="Proteomes" id="UP000886885">
    <property type="component" value="Chromosome 5D"/>
</dbReference>
<feature type="region of interest" description="Disordered" evidence="3">
    <location>
        <begin position="412"/>
        <end position="445"/>
    </location>
</feature>
<evidence type="ECO:0000313" key="6">
    <source>
        <dbReference type="Proteomes" id="UP000886885"/>
    </source>
</evidence>
<feature type="compositionally biased region" description="Polar residues" evidence="3">
    <location>
        <begin position="413"/>
        <end position="434"/>
    </location>
</feature>
<proteinExistence type="predicted"/>
<feature type="compositionally biased region" description="Basic and acidic residues" evidence="3">
    <location>
        <begin position="520"/>
        <end position="529"/>
    </location>
</feature>
<dbReference type="GO" id="GO:0006351">
    <property type="term" value="P:DNA-templated transcription"/>
    <property type="evidence" value="ECO:0007669"/>
    <property type="project" value="InterPro"/>
</dbReference>
<dbReference type="InterPro" id="IPR010561">
    <property type="entry name" value="LIN-9/ALY1"/>
</dbReference>
<organism evidence="5 6">
    <name type="scientific">Populus tomentosa</name>
    <name type="common">Chinese white poplar</name>
    <dbReference type="NCBI Taxonomy" id="118781"/>
    <lineage>
        <taxon>Eukaryota</taxon>
        <taxon>Viridiplantae</taxon>
        <taxon>Streptophyta</taxon>
        <taxon>Embryophyta</taxon>
        <taxon>Tracheophyta</taxon>
        <taxon>Spermatophyta</taxon>
        <taxon>Magnoliopsida</taxon>
        <taxon>eudicotyledons</taxon>
        <taxon>Gunneridae</taxon>
        <taxon>Pentapetalae</taxon>
        <taxon>rosids</taxon>
        <taxon>fabids</taxon>
        <taxon>Malpighiales</taxon>
        <taxon>Salicaceae</taxon>
        <taxon>Saliceae</taxon>
        <taxon>Populus</taxon>
    </lineage>
</organism>
<keyword evidence="2" id="KW-0539">Nucleus</keyword>